<evidence type="ECO:0000313" key="1">
    <source>
        <dbReference type="EMBL" id="GIJ55969.1"/>
    </source>
</evidence>
<gene>
    <name evidence="1" type="ORF">Vau01_034850</name>
</gene>
<evidence type="ECO:0008006" key="3">
    <source>
        <dbReference type="Google" id="ProtNLM"/>
    </source>
</evidence>
<keyword evidence="2" id="KW-1185">Reference proteome</keyword>
<comment type="caution">
    <text evidence="1">The sequence shown here is derived from an EMBL/GenBank/DDBJ whole genome shotgun (WGS) entry which is preliminary data.</text>
</comment>
<dbReference type="AlphaFoldDB" id="A0A8J3Z1N5"/>
<organism evidence="1 2">
    <name type="scientific">Virgisporangium aurantiacum</name>
    <dbReference type="NCBI Taxonomy" id="175570"/>
    <lineage>
        <taxon>Bacteria</taxon>
        <taxon>Bacillati</taxon>
        <taxon>Actinomycetota</taxon>
        <taxon>Actinomycetes</taxon>
        <taxon>Micromonosporales</taxon>
        <taxon>Micromonosporaceae</taxon>
        <taxon>Virgisporangium</taxon>
    </lineage>
</organism>
<protein>
    <recommendedName>
        <fullName evidence="3">Flavin reductase</fullName>
    </recommendedName>
</protein>
<evidence type="ECO:0000313" key="2">
    <source>
        <dbReference type="Proteomes" id="UP000612585"/>
    </source>
</evidence>
<sequence length="81" mass="9332">MPEQAPPEHTPRRPDWICRDCQEPWPCPTRQAMLLDERRDQPVAVVLYLAGCYQEASTQLTDLGPDAVYDRMFGWLGARSK</sequence>
<dbReference type="Proteomes" id="UP000612585">
    <property type="component" value="Unassembled WGS sequence"/>
</dbReference>
<proteinExistence type="predicted"/>
<name>A0A8J3Z1N5_9ACTN</name>
<dbReference type="RefSeq" id="WP_203993550.1">
    <property type="nucleotide sequence ID" value="NZ_BOPG01000023.1"/>
</dbReference>
<reference evidence="1" key="1">
    <citation type="submission" date="2021-01" db="EMBL/GenBank/DDBJ databases">
        <title>Whole genome shotgun sequence of Virgisporangium aurantiacum NBRC 16421.</title>
        <authorList>
            <person name="Komaki H."/>
            <person name="Tamura T."/>
        </authorList>
    </citation>
    <scope>NUCLEOTIDE SEQUENCE</scope>
    <source>
        <strain evidence="1">NBRC 16421</strain>
    </source>
</reference>
<accession>A0A8J3Z1N5</accession>
<dbReference type="EMBL" id="BOPG01000023">
    <property type="protein sequence ID" value="GIJ55969.1"/>
    <property type="molecule type" value="Genomic_DNA"/>
</dbReference>